<dbReference type="Gene3D" id="1.10.238.10">
    <property type="entry name" value="EF-hand"/>
    <property type="match status" value="1"/>
</dbReference>
<dbReference type="SUPFAM" id="SSF47473">
    <property type="entry name" value="EF-hand"/>
    <property type="match status" value="1"/>
</dbReference>
<evidence type="ECO:0000313" key="5">
    <source>
        <dbReference type="EMBL" id="KAF2674771.1"/>
    </source>
</evidence>
<gene>
    <name evidence="5" type="ORF">BT63DRAFT_420050</name>
</gene>
<protein>
    <submittedName>
        <fullName evidence="5">EF-hand</fullName>
    </submittedName>
</protein>
<dbReference type="PROSITE" id="PS00018">
    <property type="entry name" value="EF_HAND_1"/>
    <property type="match status" value="2"/>
</dbReference>
<keyword evidence="1" id="KW-0677">Repeat</keyword>
<feature type="compositionally biased region" description="Low complexity" evidence="3">
    <location>
        <begin position="54"/>
        <end position="102"/>
    </location>
</feature>
<dbReference type="Proteomes" id="UP000799302">
    <property type="component" value="Unassembled WGS sequence"/>
</dbReference>
<keyword evidence="6" id="KW-1185">Reference proteome</keyword>
<dbReference type="InterPro" id="IPR011992">
    <property type="entry name" value="EF-hand-dom_pair"/>
</dbReference>
<dbReference type="AlphaFoldDB" id="A0A6A6UTM5"/>
<keyword evidence="2" id="KW-0106">Calcium</keyword>
<proteinExistence type="predicted"/>
<evidence type="ECO:0000256" key="1">
    <source>
        <dbReference type="ARBA" id="ARBA00022737"/>
    </source>
</evidence>
<dbReference type="InterPro" id="IPR018247">
    <property type="entry name" value="EF_Hand_1_Ca_BS"/>
</dbReference>
<dbReference type="PROSITE" id="PS50222">
    <property type="entry name" value="EF_HAND_2"/>
    <property type="match status" value="3"/>
</dbReference>
<accession>A0A6A6UTM5</accession>
<dbReference type="SMART" id="SM00054">
    <property type="entry name" value="EFh"/>
    <property type="match status" value="3"/>
</dbReference>
<feature type="domain" description="EF-hand" evidence="4">
    <location>
        <begin position="262"/>
        <end position="292"/>
    </location>
</feature>
<feature type="compositionally biased region" description="Low complexity" evidence="3">
    <location>
        <begin position="110"/>
        <end position="126"/>
    </location>
</feature>
<evidence type="ECO:0000256" key="3">
    <source>
        <dbReference type="SAM" id="MobiDB-lite"/>
    </source>
</evidence>
<feature type="domain" description="EF-hand" evidence="4">
    <location>
        <begin position="138"/>
        <end position="173"/>
    </location>
</feature>
<feature type="compositionally biased region" description="Polar residues" evidence="3">
    <location>
        <begin position="10"/>
        <end position="34"/>
    </location>
</feature>
<dbReference type="PANTHER" id="PTHR23050">
    <property type="entry name" value="CALCIUM BINDING PROTEIN"/>
    <property type="match status" value="1"/>
</dbReference>
<dbReference type="Pfam" id="PF13499">
    <property type="entry name" value="EF-hand_7"/>
    <property type="match status" value="1"/>
</dbReference>
<dbReference type="CDD" id="cd00051">
    <property type="entry name" value="EFh"/>
    <property type="match status" value="1"/>
</dbReference>
<organism evidence="5 6">
    <name type="scientific">Microthyrium microscopicum</name>
    <dbReference type="NCBI Taxonomy" id="703497"/>
    <lineage>
        <taxon>Eukaryota</taxon>
        <taxon>Fungi</taxon>
        <taxon>Dikarya</taxon>
        <taxon>Ascomycota</taxon>
        <taxon>Pezizomycotina</taxon>
        <taxon>Dothideomycetes</taxon>
        <taxon>Dothideomycetes incertae sedis</taxon>
        <taxon>Microthyriales</taxon>
        <taxon>Microthyriaceae</taxon>
        <taxon>Microthyrium</taxon>
    </lineage>
</organism>
<sequence length="292" mass="32447">MRPTRPPPGQQQSLPIRQQQMSSRGGLQQPTFTQRRGGATGFATAGPSRGGYGAQQQQSQYQAPQGEQQQHQSPPQQQRGGAFARPQAPRQQQNFAPQPRAQYGQRFEKQPQQQGPPLQQQQQPQPEYGDDDLGLSDTQFREISKVFGIFDLDKNGLLDQSEFILACASVDITYPKSEAHQLVVQYGIEVANPANTKIQLAPRFYINEDVFFNIVGPHIAARDPGEEAVRAFGHIDADDKGFITHDDLRIVAERVSTADSTIEEAEINAMMDSCDMDGDGIISRDEFLAYVF</sequence>
<dbReference type="Pfam" id="PF13202">
    <property type="entry name" value="EF-hand_5"/>
    <property type="match status" value="1"/>
</dbReference>
<dbReference type="EMBL" id="MU004230">
    <property type="protein sequence ID" value="KAF2674771.1"/>
    <property type="molecule type" value="Genomic_DNA"/>
</dbReference>
<dbReference type="InterPro" id="IPR050145">
    <property type="entry name" value="Centrin_CML-like"/>
</dbReference>
<evidence type="ECO:0000259" key="4">
    <source>
        <dbReference type="PROSITE" id="PS50222"/>
    </source>
</evidence>
<name>A0A6A6UTM5_9PEZI</name>
<evidence type="ECO:0000256" key="2">
    <source>
        <dbReference type="ARBA" id="ARBA00022837"/>
    </source>
</evidence>
<evidence type="ECO:0000313" key="6">
    <source>
        <dbReference type="Proteomes" id="UP000799302"/>
    </source>
</evidence>
<reference evidence="5" key="1">
    <citation type="journal article" date="2020" name="Stud. Mycol.">
        <title>101 Dothideomycetes genomes: a test case for predicting lifestyles and emergence of pathogens.</title>
        <authorList>
            <person name="Haridas S."/>
            <person name="Albert R."/>
            <person name="Binder M."/>
            <person name="Bloem J."/>
            <person name="Labutti K."/>
            <person name="Salamov A."/>
            <person name="Andreopoulos B."/>
            <person name="Baker S."/>
            <person name="Barry K."/>
            <person name="Bills G."/>
            <person name="Bluhm B."/>
            <person name="Cannon C."/>
            <person name="Castanera R."/>
            <person name="Culley D."/>
            <person name="Daum C."/>
            <person name="Ezra D."/>
            <person name="Gonzalez J."/>
            <person name="Henrissat B."/>
            <person name="Kuo A."/>
            <person name="Liang C."/>
            <person name="Lipzen A."/>
            <person name="Lutzoni F."/>
            <person name="Magnuson J."/>
            <person name="Mondo S."/>
            <person name="Nolan M."/>
            <person name="Ohm R."/>
            <person name="Pangilinan J."/>
            <person name="Park H.-J."/>
            <person name="Ramirez L."/>
            <person name="Alfaro M."/>
            <person name="Sun H."/>
            <person name="Tritt A."/>
            <person name="Yoshinaga Y."/>
            <person name="Zwiers L.-H."/>
            <person name="Turgeon B."/>
            <person name="Goodwin S."/>
            <person name="Spatafora J."/>
            <person name="Crous P."/>
            <person name="Grigoriev I."/>
        </authorList>
    </citation>
    <scope>NUCLEOTIDE SEQUENCE</scope>
    <source>
        <strain evidence="5">CBS 115976</strain>
    </source>
</reference>
<feature type="domain" description="EF-hand" evidence="4">
    <location>
        <begin position="223"/>
        <end position="258"/>
    </location>
</feature>
<dbReference type="InterPro" id="IPR002048">
    <property type="entry name" value="EF_hand_dom"/>
</dbReference>
<feature type="region of interest" description="Disordered" evidence="3">
    <location>
        <begin position="1"/>
        <end position="135"/>
    </location>
</feature>
<dbReference type="GO" id="GO:0005509">
    <property type="term" value="F:calcium ion binding"/>
    <property type="evidence" value="ECO:0007669"/>
    <property type="project" value="InterPro"/>
</dbReference>
<feature type="non-terminal residue" evidence="5">
    <location>
        <position position="292"/>
    </location>
</feature>
<dbReference type="OrthoDB" id="343296at2759"/>